<dbReference type="Proteomes" id="UP000566819">
    <property type="component" value="Unassembled WGS sequence"/>
</dbReference>
<dbReference type="InterPro" id="IPR002110">
    <property type="entry name" value="Ankyrin_rpt"/>
</dbReference>
<dbReference type="Pfam" id="PF23397">
    <property type="entry name" value="DUF7104"/>
    <property type="match status" value="3"/>
</dbReference>
<dbReference type="SUPFAM" id="SSF48452">
    <property type="entry name" value="TPR-like"/>
    <property type="match status" value="1"/>
</dbReference>
<proteinExistence type="predicted"/>
<dbReference type="Gene3D" id="1.20.5.340">
    <property type="match status" value="1"/>
</dbReference>
<dbReference type="Pfam" id="PF13374">
    <property type="entry name" value="TPR_10"/>
    <property type="match status" value="1"/>
</dbReference>
<dbReference type="InterPro" id="IPR011990">
    <property type="entry name" value="TPR-like_helical_dom_sf"/>
</dbReference>
<feature type="region of interest" description="Disordered" evidence="2">
    <location>
        <begin position="880"/>
        <end position="902"/>
    </location>
</feature>
<evidence type="ECO:0000256" key="2">
    <source>
        <dbReference type="SAM" id="MobiDB-lite"/>
    </source>
</evidence>
<comment type="caution">
    <text evidence="4">The sequence shown here is derived from an EMBL/GenBank/DDBJ whole genome shotgun (WGS) entry which is preliminary data.</text>
</comment>
<dbReference type="PROSITE" id="PS50088">
    <property type="entry name" value="ANK_REPEAT"/>
    <property type="match status" value="1"/>
</dbReference>
<keyword evidence="5" id="KW-1185">Reference proteome</keyword>
<sequence length="902" mass="101679">MASYTYSLLASDSIRLLRLMPNQDKAAPIQCQLCNYPLQKSDQGTHLYEALSYVWGSEVMRQSVSIDEYNLPVTVNLHSALSRLRDRYLERIIWVDSICINQANEREKGFQIELMAKIYSQANRVIVYLGETADDSDQALEDIRVVAEDESTTSSSSGESQERILKLLERPWFRRIWVLQEVAVARRILVVCGSSEINGYAFCSGLNKVELSYDAHTDLQNRIRSLTYLIRGAIFRPKYTTIPSGKISLGELIDMYHTREATKRHDKVYALVGMSSDDPHTAGLTPDYSVPWKTLLQRLIQYVLSKEAFVETWNERQIAVIKGKGCVFGRVAAVENDSARYDRHHVEVDFYETQPLEYMTEFGARWTLQASAKSIRNDDFVCLFQGASKPSIIRLCKDHFAIIMIAVTLQQSVQTKNGYSERQRPLASTKSFPHDLLLVWNWEKSPGNLQDRARYETSVEVDTLVLENPQTASNKVARLCDVGLVLNNLGLYEAALERLPEPMKNCEGDFGKDNQHALEGLRNLALSYKSLDNWKVAEDLFLRVVQTRKLVLGTDHRDTLSIIADLASFYIDRGLPMLQGSRELVTSLPNRIRWNDQITEIDMVHVAKGFDKQLMSVLLDLERKDILVTNKVLKAAATNLHGGPQMMAILLDRCDDEVKITKEVVEAVVKNAQCGLELMTLLLNRRGDEVKILITEEVIKVVASMNRGEEVMALLYQSVGIKVTIGVIEAASTNGQEQVLDLLDQWDSIGSDKERWRNISRLYNAAEDGDSLTVRQLIADGTPLDMRGINGVTPLETASYFGYKGVVELLLATKAVDVNVQSANGETPLFWAVQNGHSHVVRLLLDHGAEPNRTNKEGRSALFIAQLYKKDDVIAMLTSHESAKQDQRAKKTNTLQEPEQGT</sequence>
<dbReference type="InterPro" id="IPR010730">
    <property type="entry name" value="HET"/>
</dbReference>
<organism evidence="4 5">
    <name type="scientific">Cudoniella acicularis</name>
    <dbReference type="NCBI Taxonomy" id="354080"/>
    <lineage>
        <taxon>Eukaryota</taxon>
        <taxon>Fungi</taxon>
        <taxon>Dikarya</taxon>
        <taxon>Ascomycota</taxon>
        <taxon>Pezizomycotina</taxon>
        <taxon>Leotiomycetes</taxon>
        <taxon>Helotiales</taxon>
        <taxon>Tricladiaceae</taxon>
        <taxon>Cudoniella</taxon>
    </lineage>
</organism>
<feature type="domain" description="Heterokaryon incompatibility" evidence="3">
    <location>
        <begin position="48"/>
        <end position="181"/>
    </location>
</feature>
<keyword evidence="1" id="KW-0040">ANK repeat</keyword>
<dbReference type="PANTHER" id="PTHR24148:SF78">
    <property type="entry name" value="HETEROKARYON INCOMPATIBILITY DOMAIN-CONTAINING PROTEIN"/>
    <property type="match status" value="1"/>
</dbReference>
<dbReference type="Gene3D" id="1.25.40.10">
    <property type="entry name" value="Tetratricopeptide repeat domain"/>
    <property type="match status" value="1"/>
</dbReference>
<evidence type="ECO:0000259" key="3">
    <source>
        <dbReference type="Pfam" id="PF06985"/>
    </source>
</evidence>
<dbReference type="Pfam" id="PF12796">
    <property type="entry name" value="Ank_2"/>
    <property type="match status" value="1"/>
</dbReference>
<name>A0A8H4R6W5_9HELO</name>
<dbReference type="Gene3D" id="1.25.40.20">
    <property type="entry name" value="Ankyrin repeat-containing domain"/>
    <property type="match status" value="1"/>
</dbReference>
<protein>
    <recommendedName>
        <fullName evidence="3">Heterokaryon incompatibility domain-containing protein</fullName>
    </recommendedName>
</protein>
<feature type="repeat" description="ANK" evidence="1">
    <location>
        <begin position="824"/>
        <end position="856"/>
    </location>
</feature>
<dbReference type="OrthoDB" id="194358at2759"/>
<dbReference type="EMBL" id="JAAMPI010001624">
    <property type="protein sequence ID" value="KAF4624545.1"/>
    <property type="molecule type" value="Genomic_DNA"/>
</dbReference>
<dbReference type="InterPro" id="IPR055530">
    <property type="entry name" value="DUF7104"/>
</dbReference>
<dbReference type="InterPro" id="IPR052895">
    <property type="entry name" value="HetReg/Transcr_Mod"/>
</dbReference>
<evidence type="ECO:0000313" key="5">
    <source>
        <dbReference type="Proteomes" id="UP000566819"/>
    </source>
</evidence>
<reference evidence="4 5" key="1">
    <citation type="submission" date="2020-03" db="EMBL/GenBank/DDBJ databases">
        <title>Draft Genome Sequence of Cudoniella acicularis.</title>
        <authorList>
            <person name="Buettner E."/>
            <person name="Kellner H."/>
        </authorList>
    </citation>
    <scope>NUCLEOTIDE SEQUENCE [LARGE SCALE GENOMIC DNA]</scope>
    <source>
        <strain evidence="4 5">DSM 108380</strain>
    </source>
</reference>
<accession>A0A8H4R6W5</accession>
<feature type="compositionally biased region" description="Polar residues" evidence="2">
    <location>
        <begin position="892"/>
        <end position="902"/>
    </location>
</feature>
<dbReference type="SUPFAM" id="SSF48403">
    <property type="entry name" value="Ankyrin repeat"/>
    <property type="match status" value="1"/>
</dbReference>
<dbReference type="PANTHER" id="PTHR24148">
    <property type="entry name" value="ANKYRIN REPEAT DOMAIN-CONTAINING PROTEIN 39 HOMOLOG-RELATED"/>
    <property type="match status" value="1"/>
</dbReference>
<dbReference type="AlphaFoldDB" id="A0A8H4R6W5"/>
<dbReference type="PROSITE" id="PS50297">
    <property type="entry name" value="ANK_REP_REGION"/>
    <property type="match status" value="1"/>
</dbReference>
<evidence type="ECO:0000313" key="4">
    <source>
        <dbReference type="EMBL" id="KAF4624545.1"/>
    </source>
</evidence>
<dbReference type="SMART" id="SM00248">
    <property type="entry name" value="ANK"/>
    <property type="match status" value="4"/>
</dbReference>
<dbReference type="InterPro" id="IPR036770">
    <property type="entry name" value="Ankyrin_rpt-contain_sf"/>
</dbReference>
<evidence type="ECO:0000256" key="1">
    <source>
        <dbReference type="PROSITE-ProRule" id="PRU00023"/>
    </source>
</evidence>
<dbReference type="Pfam" id="PF06985">
    <property type="entry name" value="HET"/>
    <property type="match status" value="1"/>
</dbReference>
<gene>
    <name evidence="4" type="ORF">G7Y89_g13625</name>
</gene>